<feature type="region of interest" description="Disordered" evidence="1">
    <location>
        <begin position="1"/>
        <end position="20"/>
    </location>
</feature>
<evidence type="ECO:0000313" key="3">
    <source>
        <dbReference type="Proteomes" id="UP000028828"/>
    </source>
</evidence>
<dbReference type="EMBL" id="AEYI02002332">
    <property type="protein sequence ID" value="KFG28597.1"/>
    <property type="molecule type" value="Genomic_DNA"/>
</dbReference>
<feature type="compositionally biased region" description="Polar residues" evidence="1">
    <location>
        <begin position="640"/>
        <end position="649"/>
    </location>
</feature>
<feature type="compositionally biased region" description="Polar residues" evidence="1">
    <location>
        <begin position="90"/>
        <end position="108"/>
    </location>
</feature>
<feature type="region of interest" description="Disordered" evidence="1">
    <location>
        <begin position="54"/>
        <end position="108"/>
    </location>
</feature>
<dbReference type="OrthoDB" id="330665at2759"/>
<protein>
    <submittedName>
        <fullName evidence="2">Uncharacterized protein</fullName>
    </submittedName>
</protein>
<feature type="compositionally biased region" description="Polar residues" evidence="1">
    <location>
        <begin position="68"/>
        <end position="82"/>
    </location>
</feature>
<name>A0A086J8X9_TOXGO</name>
<organism evidence="2 3">
    <name type="scientific">Toxoplasma gondii p89</name>
    <dbReference type="NCBI Taxonomy" id="943119"/>
    <lineage>
        <taxon>Eukaryota</taxon>
        <taxon>Sar</taxon>
        <taxon>Alveolata</taxon>
        <taxon>Apicomplexa</taxon>
        <taxon>Conoidasida</taxon>
        <taxon>Coccidia</taxon>
        <taxon>Eucoccidiorida</taxon>
        <taxon>Eimeriorina</taxon>
        <taxon>Sarcocystidae</taxon>
        <taxon>Toxoplasma</taxon>
    </lineage>
</organism>
<feature type="compositionally biased region" description="Low complexity" evidence="1">
    <location>
        <begin position="608"/>
        <end position="618"/>
    </location>
</feature>
<feature type="compositionally biased region" description="Polar residues" evidence="1">
    <location>
        <begin position="310"/>
        <end position="322"/>
    </location>
</feature>
<feature type="region of interest" description="Disordered" evidence="1">
    <location>
        <begin position="198"/>
        <end position="283"/>
    </location>
</feature>
<accession>A0A086J8X9</accession>
<feature type="region of interest" description="Disordered" evidence="1">
    <location>
        <begin position="548"/>
        <end position="655"/>
    </location>
</feature>
<feature type="compositionally biased region" description="Polar residues" evidence="1">
    <location>
        <begin position="248"/>
        <end position="270"/>
    </location>
</feature>
<gene>
    <name evidence="2" type="ORF">TGP89_282070</name>
</gene>
<feature type="compositionally biased region" description="Polar residues" evidence="1">
    <location>
        <begin position="792"/>
        <end position="802"/>
    </location>
</feature>
<feature type="region of interest" description="Disordered" evidence="1">
    <location>
        <begin position="767"/>
        <end position="838"/>
    </location>
</feature>
<dbReference type="VEuPathDB" id="ToxoDB:TGP89_282070"/>
<proteinExistence type="predicted"/>
<evidence type="ECO:0000313" key="2">
    <source>
        <dbReference type="EMBL" id="KFG28597.1"/>
    </source>
</evidence>
<evidence type="ECO:0000256" key="1">
    <source>
        <dbReference type="SAM" id="MobiDB-lite"/>
    </source>
</evidence>
<comment type="caution">
    <text evidence="2">The sequence shown here is derived from an EMBL/GenBank/DDBJ whole genome shotgun (WGS) entry which is preliminary data.</text>
</comment>
<dbReference type="AlphaFoldDB" id="A0A086J8X9"/>
<feature type="compositionally biased region" description="Basic and acidic residues" evidence="1">
    <location>
        <begin position="767"/>
        <end position="777"/>
    </location>
</feature>
<sequence>MSCQAGPKDQAKQRSSSMEAYWSGATEAQFQLQRGEGLGYNSSGRVVAQMNGLAGSSAVPSGPSVSSQNAETKVPSWTNPSSMGPVFHSNPPTDMTGSAPSGTQNPVTPLFSVAQTQHGQPVQLNSATRLISQDHTSVSFAATPTFPGNSRYASTVSDTFQASSSFEGTRISSVSGHGISTGENHTAQQQLQQLPGLRASGSPAAENSRKMSNLSFTDKRSSVPGEYPSSDESASCTKTPGEAKRTSVDCSLESNVNSQRTVVSDVSSQPRHPEGSGRRSRKPTCFDLLYNDALVRRARKQREEEALRSKPSNGQKQTPQQWEQRWSLMVKRHQEKLQTNENLRRKLDISKLEDERRECTFKPVTRSSRKPLAQQRSCLIKMKQLADKQKDLINAVCVLHQEERDIDDLIAKELQADIACASESGNNDEIHKVLDFYRHLRAEETSRLRSLKLDLVSQVSRLEQQYKRTAAAVNLVESDIAETVGFDLKLAEQLNDEIRQDIDAANSLRLGARFRSILEAVTTGQPLFPPNERGVSLLYDGADAAYSRRQSKGPDLASRSASRHRFSIRGDSFSRGLEQRQRSPALSRRGASTRRVSRQASQLHMHSSRSCSPGPSGPANGGVRRSTFGGDVPSGFAKPLQQSMPSPQVSPRFLGFQRPASPALRAVSALYPSPELRSSSNSSGKNSAGRCISGFGALTPSDPAGIHHPCDSYPQNNQSPSKSFQMSGGFGAVIENEGLAFNSSGEGKPLDVASPAGASPRMLTSWQKEKAKHEMRQRLPSRHGSDGLWSAPLTSHRGSFNASRGFIDRDEGPSRVPSSRGATPRKAPQHPAAGLASTRNAFQSVSGYSLMHPPMMTQTPPTLGPVSSPVAKRQAGQALGNVAASPRFAGTWNGQLSGQQVGDPGVMASNGGNPALIDTLPNTQNDATLHSMHGGGAGYMKAMAFMSNHPGNMSNNAANAVASAGNMSNNARGAVVAPSGTVQAFHQSCSVRPLGGAQLRTVIGNAFPCARAPNAMAETPGFPARMPVGFVQDKAPPMSAQPNYPMVAFQGAPMPVQGVGSFTPPSPRNLPYPVLAETQAILQKGVVQAESDKTGTSVSVQGNGSPAPFPTQTAVKQPLAGPQAPVLGAPTPNLPRLAGGAVLKLANNGHVAFVDFAATAKQLQRGGMASAR</sequence>
<reference evidence="2 3" key="1">
    <citation type="submission" date="2014-03" db="EMBL/GenBank/DDBJ databases">
        <authorList>
            <person name="Sibley D."/>
            <person name="Venepally P."/>
            <person name="Karamycheva S."/>
            <person name="Hadjithomas M."/>
            <person name="Khan A."/>
            <person name="Brunk B."/>
            <person name="Roos D."/>
            <person name="Caler E."/>
            <person name="Lorenzi H."/>
        </authorList>
    </citation>
    <scope>NUCLEOTIDE SEQUENCE [LARGE SCALE GENOMIC DNA]</scope>
    <source>
        <strain evidence="3">p89</strain>
    </source>
</reference>
<feature type="region of interest" description="Disordered" evidence="1">
    <location>
        <begin position="301"/>
        <end position="322"/>
    </location>
</feature>
<feature type="compositionally biased region" description="Low complexity" evidence="1">
    <location>
        <begin position="54"/>
        <end position="67"/>
    </location>
</feature>
<dbReference type="Proteomes" id="UP000028828">
    <property type="component" value="Unassembled WGS sequence"/>
</dbReference>